<organism evidence="2 3">
    <name type="scientific">Andreesenia angusta</name>
    <dbReference type="NCBI Taxonomy" id="39480"/>
    <lineage>
        <taxon>Bacteria</taxon>
        <taxon>Bacillati</taxon>
        <taxon>Bacillota</taxon>
        <taxon>Tissierellia</taxon>
        <taxon>Tissierellales</taxon>
        <taxon>Gottschalkiaceae</taxon>
        <taxon>Andreesenia</taxon>
    </lineage>
</organism>
<comment type="caution">
    <text evidence="2">The sequence shown here is derived from an EMBL/GenBank/DDBJ whole genome shotgun (WGS) entry which is preliminary data.</text>
</comment>
<protein>
    <submittedName>
        <fullName evidence="2">Uncharacterized protein</fullName>
    </submittedName>
</protein>
<evidence type="ECO:0000313" key="3">
    <source>
        <dbReference type="Proteomes" id="UP000180254"/>
    </source>
</evidence>
<feature type="transmembrane region" description="Helical" evidence="1">
    <location>
        <begin position="6"/>
        <end position="24"/>
    </location>
</feature>
<keyword evidence="1" id="KW-0812">Transmembrane</keyword>
<dbReference type="STRING" id="39480.EUAN_01370"/>
<proteinExistence type="predicted"/>
<dbReference type="AlphaFoldDB" id="A0A1S1V9I4"/>
<dbReference type="EMBL" id="MKIE01000001">
    <property type="protein sequence ID" value="OHW63273.1"/>
    <property type="molecule type" value="Genomic_DNA"/>
</dbReference>
<keyword evidence="1" id="KW-1133">Transmembrane helix</keyword>
<evidence type="ECO:0000313" key="2">
    <source>
        <dbReference type="EMBL" id="OHW63273.1"/>
    </source>
</evidence>
<dbReference type="RefSeq" id="WP_071060641.1">
    <property type="nucleotide sequence ID" value="NZ_MKIE01000001.1"/>
</dbReference>
<feature type="transmembrane region" description="Helical" evidence="1">
    <location>
        <begin position="45"/>
        <end position="66"/>
    </location>
</feature>
<dbReference type="Proteomes" id="UP000180254">
    <property type="component" value="Unassembled WGS sequence"/>
</dbReference>
<reference evidence="2 3" key="1">
    <citation type="submission" date="2016-09" db="EMBL/GenBank/DDBJ databases">
        <title>Genome sequence of Eubacterium angustum.</title>
        <authorList>
            <person name="Poehlein A."/>
            <person name="Daniel R."/>
        </authorList>
    </citation>
    <scope>NUCLEOTIDE SEQUENCE [LARGE SCALE GENOMIC DNA]</scope>
    <source>
        <strain evidence="2 3">DSM 1989</strain>
    </source>
</reference>
<keyword evidence="3" id="KW-1185">Reference proteome</keyword>
<accession>A0A1S1V9I4</accession>
<keyword evidence="1" id="KW-0472">Membrane</keyword>
<evidence type="ECO:0000256" key="1">
    <source>
        <dbReference type="SAM" id="Phobius"/>
    </source>
</evidence>
<dbReference type="OrthoDB" id="1957456at2"/>
<gene>
    <name evidence="2" type="ORF">EUAN_01370</name>
</gene>
<name>A0A1S1V9I4_9FIRM</name>
<sequence>MNVRAFIGVLLLFYGALVVFLTLNKPKVIWNMKKIKLFEKLLGERGTVVFFYVFAAVSIAAGIWLLS</sequence>